<organism evidence="3 4">
    <name type="scientific">Verticillium longisporum</name>
    <name type="common">Verticillium dahliae var. longisporum</name>
    <dbReference type="NCBI Taxonomy" id="100787"/>
    <lineage>
        <taxon>Eukaryota</taxon>
        <taxon>Fungi</taxon>
        <taxon>Dikarya</taxon>
        <taxon>Ascomycota</taxon>
        <taxon>Pezizomycotina</taxon>
        <taxon>Sordariomycetes</taxon>
        <taxon>Hypocreomycetidae</taxon>
        <taxon>Glomerellales</taxon>
        <taxon>Plectosphaerellaceae</taxon>
        <taxon>Verticillium</taxon>
    </lineage>
</organism>
<dbReference type="Proteomes" id="UP000045706">
    <property type="component" value="Unassembled WGS sequence"/>
</dbReference>
<gene>
    <name evidence="3" type="ORF">BN1723_014878</name>
</gene>
<feature type="domain" description="SIS" evidence="2">
    <location>
        <begin position="105"/>
        <end position="254"/>
    </location>
</feature>
<dbReference type="InterPro" id="IPR046348">
    <property type="entry name" value="SIS_dom_sf"/>
</dbReference>
<protein>
    <recommendedName>
        <fullName evidence="2">SIS domain-containing protein</fullName>
    </recommendedName>
</protein>
<dbReference type="GO" id="GO:1901135">
    <property type="term" value="P:carbohydrate derivative metabolic process"/>
    <property type="evidence" value="ECO:0007669"/>
    <property type="project" value="InterPro"/>
</dbReference>
<feature type="compositionally biased region" description="Basic and acidic residues" evidence="1">
    <location>
        <begin position="1"/>
        <end position="11"/>
    </location>
</feature>
<dbReference type="CDD" id="cd05014">
    <property type="entry name" value="SIS_Kpsf"/>
    <property type="match status" value="1"/>
</dbReference>
<dbReference type="Gene3D" id="3.40.50.10490">
    <property type="entry name" value="Glucose-6-phosphate isomerase like protein, domain 1"/>
    <property type="match status" value="1"/>
</dbReference>
<dbReference type="SUPFAM" id="SSF53697">
    <property type="entry name" value="SIS domain"/>
    <property type="match status" value="1"/>
</dbReference>
<evidence type="ECO:0000256" key="1">
    <source>
        <dbReference type="SAM" id="MobiDB-lite"/>
    </source>
</evidence>
<feature type="compositionally biased region" description="Polar residues" evidence="1">
    <location>
        <begin position="12"/>
        <end position="27"/>
    </location>
</feature>
<proteinExistence type="predicted"/>
<evidence type="ECO:0000313" key="4">
    <source>
        <dbReference type="Proteomes" id="UP000045706"/>
    </source>
</evidence>
<dbReference type="Pfam" id="PF01380">
    <property type="entry name" value="SIS"/>
    <property type="match status" value="1"/>
</dbReference>
<dbReference type="PROSITE" id="PS51464">
    <property type="entry name" value="SIS"/>
    <property type="match status" value="1"/>
</dbReference>
<dbReference type="InterPro" id="IPR001347">
    <property type="entry name" value="SIS_dom"/>
</dbReference>
<dbReference type="InterPro" id="IPR035474">
    <property type="entry name" value="SIS_Kpsf"/>
</dbReference>
<feature type="compositionally biased region" description="Low complexity" evidence="1">
    <location>
        <begin position="43"/>
        <end position="52"/>
    </location>
</feature>
<dbReference type="PANTHER" id="PTHR38418:SF2">
    <property type="entry name" value="SUGAR ISOMERASE, KPSF_GUTQ (AFU_ORTHOLOGUE AFUA_6G08860)"/>
    <property type="match status" value="1"/>
</dbReference>
<reference evidence="4" key="1">
    <citation type="submission" date="2015-05" db="EMBL/GenBank/DDBJ databases">
        <authorList>
            <person name="Fogelqvist Johan"/>
        </authorList>
    </citation>
    <scope>NUCLEOTIDE SEQUENCE [LARGE SCALE GENOMIC DNA]</scope>
</reference>
<dbReference type="GO" id="GO:0097367">
    <property type="term" value="F:carbohydrate derivative binding"/>
    <property type="evidence" value="ECO:0007669"/>
    <property type="project" value="InterPro"/>
</dbReference>
<evidence type="ECO:0000259" key="2">
    <source>
        <dbReference type="PROSITE" id="PS51464"/>
    </source>
</evidence>
<feature type="region of interest" description="Disordered" evidence="1">
    <location>
        <begin position="1"/>
        <end position="65"/>
    </location>
</feature>
<accession>A0A0G4MJV6</accession>
<evidence type="ECO:0000313" key="3">
    <source>
        <dbReference type="EMBL" id="CRK34541.1"/>
    </source>
</evidence>
<name>A0A0G4MJV6_VERLO</name>
<sequence>MADRRPFDHRPIQTSAVLVLGSSRTKTSPPSSPPSPPEELCEPLESLSLPPSGNDQAEEERRKTSTRLRAAVHVLNTEALALRAVTRLYETDPIARDGFNRTVAAVTRHGNGQGKVVITGVGKSGHIANKLTATFNSLSIPTVFLNPLDALHGDLGIVGQHDTLLFITFSGKTSELMGLIPHLHRSSTLVILTGHTRSDTCDLIQARPGTVLLPAPVHESETSSFGVSAPTTSTTVALAVGDAVAIAAAEELHPSVAGVFARNHPGGAIGAAFRQKPGTIKEIAVAWSEIPDIVEHDSIGADVLRAGFDSTTKWVRNGDCVASPSRIRRLCGSGSGDLNRRAGEIPSLMVSRDKMLSISAGTSVRRALEFVRNVRGMAVTADEENDTTCDADSVLAVLEMGEIVGVVEVGDLLGKIPDKIPLPLMSGALTHRGSGGGGGGEDWALMHEMSQIDIGAGRSRRHGGY</sequence>
<dbReference type="EMBL" id="CVQI01026780">
    <property type="protein sequence ID" value="CRK34541.1"/>
    <property type="molecule type" value="Genomic_DNA"/>
</dbReference>
<dbReference type="PANTHER" id="PTHR38418">
    <property type="entry name" value="SUGAR ISOMERASE, KPSF/GUTQ (AFU_ORTHOLOGUE AFUA_6G08860)"/>
    <property type="match status" value="1"/>
</dbReference>
<dbReference type="AlphaFoldDB" id="A0A0G4MJV6"/>